<comment type="caution">
    <text evidence="2">The sequence shown here is derived from an EMBL/GenBank/DDBJ whole genome shotgun (WGS) entry which is preliminary data.</text>
</comment>
<dbReference type="EMBL" id="JACEOL010000002">
    <property type="protein sequence ID" value="MBA4600938.1"/>
    <property type="molecule type" value="Genomic_DNA"/>
</dbReference>
<proteinExistence type="predicted"/>
<feature type="transmembrane region" description="Helical" evidence="1">
    <location>
        <begin position="6"/>
        <end position="23"/>
    </location>
</feature>
<evidence type="ECO:0000256" key="1">
    <source>
        <dbReference type="SAM" id="Phobius"/>
    </source>
</evidence>
<feature type="transmembrane region" description="Helical" evidence="1">
    <location>
        <begin position="30"/>
        <end position="51"/>
    </location>
</feature>
<gene>
    <name evidence="2" type="ORF">H2C83_01070</name>
</gene>
<keyword evidence="1" id="KW-0472">Membrane</keyword>
<keyword evidence="1" id="KW-0812">Transmembrane</keyword>
<protein>
    <submittedName>
        <fullName evidence="2">Uncharacterized protein</fullName>
    </submittedName>
</protein>
<name>A0A7W2APZ1_9BACL</name>
<accession>A0A7W2APZ1</accession>
<evidence type="ECO:0000313" key="3">
    <source>
        <dbReference type="Proteomes" id="UP000538292"/>
    </source>
</evidence>
<sequence length="57" mass="6299">MNYFMVPLLVLISIFALWGTWYNKKTGNKPGLILGGLFSLGITGVTVLALYDFFIGL</sequence>
<organism evidence="2 3">
    <name type="scientific">Thermoactinomyces mirandus</name>
    <dbReference type="NCBI Taxonomy" id="2756294"/>
    <lineage>
        <taxon>Bacteria</taxon>
        <taxon>Bacillati</taxon>
        <taxon>Bacillota</taxon>
        <taxon>Bacilli</taxon>
        <taxon>Bacillales</taxon>
        <taxon>Thermoactinomycetaceae</taxon>
        <taxon>Thermoactinomyces</taxon>
    </lineage>
</organism>
<keyword evidence="1" id="KW-1133">Transmembrane helix</keyword>
<evidence type="ECO:0000313" key="2">
    <source>
        <dbReference type="EMBL" id="MBA4600938.1"/>
    </source>
</evidence>
<reference evidence="2 3" key="1">
    <citation type="submission" date="2020-07" db="EMBL/GenBank/DDBJ databases">
        <title>Thermoactinomyces phylogeny.</title>
        <authorList>
            <person name="Dunlap C."/>
        </authorList>
    </citation>
    <scope>NUCLEOTIDE SEQUENCE [LARGE SCALE GENOMIC DNA]</scope>
    <source>
        <strain evidence="2 3">AMNI-1</strain>
    </source>
</reference>
<keyword evidence="3" id="KW-1185">Reference proteome</keyword>
<dbReference type="RefSeq" id="WP_181736897.1">
    <property type="nucleotide sequence ID" value="NZ_JACEOL010000002.1"/>
</dbReference>
<dbReference type="AlphaFoldDB" id="A0A7W2APZ1"/>
<dbReference type="Proteomes" id="UP000538292">
    <property type="component" value="Unassembled WGS sequence"/>
</dbReference>